<keyword evidence="3" id="KW-1185">Reference proteome</keyword>
<dbReference type="RefSeq" id="WP_344163062.1">
    <property type="nucleotide sequence ID" value="NZ_BAAAPC010000012.1"/>
</dbReference>
<dbReference type="Pfam" id="PF20680">
    <property type="entry name" value="DUF6817"/>
    <property type="match status" value="1"/>
</dbReference>
<reference evidence="2 3" key="1">
    <citation type="journal article" date="2019" name="Int. J. Syst. Evol. Microbiol.">
        <title>The Global Catalogue of Microorganisms (GCM) 10K type strain sequencing project: providing services to taxonomists for standard genome sequencing and annotation.</title>
        <authorList>
            <consortium name="The Broad Institute Genomics Platform"/>
            <consortium name="The Broad Institute Genome Sequencing Center for Infectious Disease"/>
            <person name="Wu L."/>
            <person name="Ma J."/>
        </authorList>
    </citation>
    <scope>NUCLEOTIDE SEQUENCE [LARGE SCALE GENOMIC DNA]</scope>
    <source>
        <strain evidence="2 3">JCM 15313</strain>
    </source>
</reference>
<dbReference type="Proteomes" id="UP001501585">
    <property type="component" value="Unassembled WGS sequence"/>
</dbReference>
<evidence type="ECO:0000259" key="1">
    <source>
        <dbReference type="Pfam" id="PF20680"/>
    </source>
</evidence>
<dbReference type="PANTHER" id="PTHR37391">
    <property type="entry name" value="E3 UBIQUITIN-PROTEIN LIGASE"/>
    <property type="match status" value="1"/>
</dbReference>
<accession>A0ABN2T9H8</accession>
<protein>
    <recommendedName>
        <fullName evidence="1">DUF6817 domain-containing protein</fullName>
    </recommendedName>
</protein>
<dbReference type="PANTHER" id="PTHR37391:SF2">
    <property type="entry name" value="E3 UBIQUITIN-PROTEIN LIGASE"/>
    <property type="match status" value="1"/>
</dbReference>
<sequence>MRGKPPMDSLQGYSAMLESRGARDVPHPGGNLLDHLARVARLLESWGADEDLCVAGLCHACYGTGGFAVSLFDPGRRDELRRIIGERAEKLVYLYAACDRGHVHAQLGRQDPVEFRDRFDGTTWKMPAADLDRFMELTAANELDIARENSDFKERHGQELLDLFTRNRRLLSSAAWRECEELLGS</sequence>
<dbReference type="InterPro" id="IPR049202">
    <property type="entry name" value="DUF6817"/>
</dbReference>
<evidence type="ECO:0000313" key="3">
    <source>
        <dbReference type="Proteomes" id="UP001501585"/>
    </source>
</evidence>
<proteinExistence type="predicted"/>
<name>A0ABN2T9H8_9ACTN</name>
<gene>
    <name evidence="2" type="ORF">GCM10009799_30900</name>
</gene>
<evidence type="ECO:0000313" key="2">
    <source>
        <dbReference type="EMBL" id="GAA2001495.1"/>
    </source>
</evidence>
<organism evidence="2 3">
    <name type="scientific">Nocardiopsis rhodophaea</name>
    <dbReference type="NCBI Taxonomy" id="280238"/>
    <lineage>
        <taxon>Bacteria</taxon>
        <taxon>Bacillati</taxon>
        <taxon>Actinomycetota</taxon>
        <taxon>Actinomycetes</taxon>
        <taxon>Streptosporangiales</taxon>
        <taxon>Nocardiopsidaceae</taxon>
        <taxon>Nocardiopsis</taxon>
    </lineage>
</organism>
<feature type="domain" description="DUF6817" evidence="1">
    <location>
        <begin position="16"/>
        <end position="100"/>
    </location>
</feature>
<comment type="caution">
    <text evidence="2">The sequence shown here is derived from an EMBL/GenBank/DDBJ whole genome shotgun (WGS) entry which is preliminary data.</text>
</comment>
<dbReference type="EMBL" id="BAAAPC010000012">
    <property type="protein sequence ID" value="GAA2001495.1"/>
    <property type="molecule type" value="Genomic_DNA"/>
</dbReference>